<proteinExistence type="predicted"/>
<dbReference type="PANTHER" id="PTHR33050">
    <property type="entry name" value="REVERSE TRANSCRIPTASE DOMAIN-CONTAINING PROTEIN"/>
    <property type="match status" value="1"/>
</dbReference>
<dbReference type="AlphaFoldDB" id="A0A5J4WCR5"/>
<protein>
    <recommendedName>
        <fullName evidence="3">RNase H type-1 domain-containing protein</fullName>
    </recommendedName>
</protein>
<dbReference type="EMBL" id="SNRW01002448">
    <property type="protein sequence ID" value="KAA6392727.1"/>
    <property type="molecule type" value="Genomic_DNA"/>
</dbReference>
<comment type="caution">
    <text evidence="1">The sequence shown here is derived from an EMBL/GenBank/DDBJ whole genome shotgun (WGS) entry which is preliminary data.</text>
</comment>
<reference evidence="1 2" key="1">
    <citation type="submission" date="2019-03" db="EMBL/GenBank/DDBJ databases">
        <title>Single cell metagenomics reveals metabolic interactions within the superorganism composed of flagellate Streblomastix strix and complex community of Bacteroidetes bacteria on its surface.</title>
        <authorList>
            <person name="Treitli S.C."/>
            <person name="Kolisko M."/>
            <person name="Husnik F."/>
            <person name="Keeling P."/>
            <person name="Hampl V."/>
        </authorList>
    </citation>
    <scope>NUCLEOTIDE SEQUENCE [LARGE SCALE GENOMIC DNA]</scope>
    <source>
        <strain evidence="1">ST1C</strain>
    </source>
</reference>
<dbReference type="Proteomes" id="UP000324800">
    <property type="component" value="Unassembled WGS sequence"/>
</dbReference>
<organism evidence="1 2">
    <name type="scientific">Streblomastix strix</name>
    <dbReference type="NCBI Taxonomy" id="222440"/>
    <lineage>
        <taxon>Eukaryota</taxon>
        <taxon>Metamonada</taxon>
        <taxon>Preaxostyla</taxon>
        <taxon>Oxymonadida</taxon>
        <taxon>Streblomastigidae</taxon>
        <taxon>Streblomastix</taxon>
    </lineage>
</organism>
<dbReference type="PANTHER" id="PTHR33050:SF7">
    <property type="entry name" value="RIBONUCLEASE H"/>
    <property type="match status" value="1"/>
</dbReference>
<sequence>MQQLTQDGILESKSGNVTLRKSIGGNHKFSIISASEHPQSPHKRFFEQMHHKLNGCATIIFVQSGLKEMHEQSWNRDSKLTSSNQREAAAILQGLRRFALNPRHNQIKALRIETENSSAAFNINRGAESQAFQQIVDQTLLPIQQLDLQKTARHIPGLINLEADQLSRLAASGDYQIREEVLEEAPLQFHVHMTIDIFTNRQNRKCRRFCSLKKDLCAVRQGGMALPWKIKLPLLHPPIALIQPILNKIMKEEIRAVQITPYWKAQTW</sequence>
<evidence type="ECO:0000313" key="1">
    <source>
        <dbReference type="EMBL" id="KAA6392727.1"/>
    </source>
</evidence>
<gene>
    <name evidence="1" type="ORF">EZS28_011745</name>
</gene>
<evidence type="ECO:0000313" key="2">
    <source>
        <dbReference type="Proteomes" id="UP000324800"/>
    </source>
</evidence>
<name>A0A5J4WCR5_9EUKA</name>
<dbReference type="OrthoDB" id="7756796at2759"/>
<evidence type="ECO:0008006" key="3">
    <source>
        <dbReference type="Google" id="ProtNLM"/>
    </source>
</evidence>
<dbReference type="InterPro" id="IPR052055">
    <property type="entry name" value="Hepadnavirus_pol/RT"/>
</dbReference>
<accession>A0A5J4WCR5</accession>